<reference evidence="2" key="1">
    <citation type="submission" date="2016-10" db="EMBL/GenBank/DDBJ databases">
        <authorList>
            <person name="Varghese N."/>
            <person name="Submissions S."/>
        </authorList>
    </citation>
    <scope>NUCLEOTIDE SEQUENCE [LARGE SCALE GENOMIC DNA]</scope>
    <source>
        <strain evidence="2">CGMCC 1.10223</strain>
    </source>
</reference>
<dbReference type="AlphaFoldDB" id="A0A1I2IEK9"/>
<protein>
    <submittedName>
        <fullName evidence="1">Uncharacterized protein</fullName>
    </submittedName>
</protein>
<name>A0A1I2IEK9_9BACL</name>
<dbReference type="Proteomes" id="UP000183410">
    <property type="component" value="Unassembled WGS sequence"/>
</dbReference>
<gene>
    <name evidence="1" type="ORF">SAMN04487969_13316</name>
</gene>
<evidence type="ECO:0000313" key="1">
    <source>
        <dbReference type="EMBL" id="SFF39527.1"/>
    </source>
</evidence>
<organism evidence="1 2">
    <name type="scientific">Paenibacillus algorifonticola</name>
    <dbReference type="NCBI Taxonomy" id="684063"/>
    <lineage>
        <taxon>Bacteria</taxon>
        <taxon>Bacillati</taxon>
        <taxon>Bacillota</taxon>
        <taxon>Bacilli</taxon>
        <taxon>Bacillales</taxon>
        <taxon>Paenibacillaceae</taxon>
        <taxon>Paenibacillus</taxon>
    </lineage>
</organism>
<evidence type="ECO:0000313" key="2">
    <source>
        <dbReference type="Proteomes" id="UP000183410"/>
    </source>
</evidence>
<accession>A0A1I2IEK9</accession>
<sequence>MLWRHNNNISLVLKLLTDYLYAKNSYDSMPLFTKPREHASFGVAVYADLNDFLIQIKQNSIQHSSLPFHILYEHKKVLHLLVEYLIKIDCIADSQSMLNDFSLLVEKTIVLRNLYLKFEISEDHSLINKMRESLESIQALEASALESLIDLIEMICKRDFSIV</sequence>
<dbReference type="EMBL" id="FONN01000033">
    <property type="protein sequence ID" value="SFF39527.1"/>
    <property type="molecule type" value="Genomic_DNA"/>
</dbReference>
<keyword evidence="2" id="KW-1185">Reference proteome</keyword>
<proteinExistence type="predicted"/>